<keyword evidence="2" id="KW-1133">Transmembrane helix</keyword>
<dbReference type="OrthoDB" id="3748531at2"/>
<evidence type="ECO:0000313" key="5">
    <source>
        <dbReference type="Proteomes" id="UP000290624"/>
    </source>
</evidence>
<gene>
    <name evidence="4" type="ORF">C1706_10200</name>
</gene>
<sequence>MAELSRSSKYRATPDLPLPDGDRERLVERLNAAYASGDISEDAYPGLLDAVFSATTLGDVAPVVGALPGEVTYQVPAVIDTGNQRPGELAQARAASPMLGIAIAAGVVLAVIVLLTLVWFLF</sequence>
<accession>A0A4Q2EF78</accession>
<feature type="transmembrane region" description="Helical" evidence="2">
    <location>
        <begin position="99"/>
        <end position="121"/>
    </location>
</feature>
<dbReference type="InterPro" id="IPR012551">
    <property type="entry name" value="DUF1707_SHOCT-like"/>
</dbReference>
<feature type="domain" description="DUF1707" evidence="3">
    <location>
        <begin position="20"/>
        <end position="68"/>
    </location>
</feature>
<keyword evidence="5" id="KW-1185">Reference proteome</keyword>
<dbReference type="Pfam" id="PF08044">
    <property type="entry name" value="DUF1707"/>
    <property type="match status" value="1"/>
</dbReference>
<dbReference type="EMBL" id="PPCV01000006">
    <property type="protein sequence ID" value="RXW31901.1"/>
    <property type="molecule type" value="Genomic_DNA"/>
</dbReference>
<evidence type="ECO:0000313" key="4">
    <source>
        <dbReference type="EMBL" id="RXW31901.1"/>
    </source>
</evidence>
<dbReference type="RefSeq" id="WP_129459120.1">
    <property type="nucleotide sequence ID" value="NZ_PPCV01000006.1"/>
</dbReference>
<evidence type="ECO:0000256" key="1">
    <source>
        <dbReference type="SAM" id="MobiDB-lite"/>
    </source>
</evidence>
<dbReference type="AlphaFoldDB" id="A0A4Q2EF78"/>
<name>A0A4Q2EF78_9ACTN</name>
<keyword evidence="2" id="KW-0812">Transmembrane</keyword>
<feature type="region of interest" description="Disordered" evidence="1">
    <location>
        <begin position="1"/>
        <end position="22"/>
    </location>
</feature>
<dbReference type="Proteomes" id="UP000290624">
    <property type="component" value="Unassembled WGS sequence"/>
</dbReference>
<proteinExistence type="predicted"/>
<protein>
    <recommendedName>
        <fullName evidence="3">DUF1707 domain-containing protein</fullName>
    </recommendedName>
</protein>
<comment type="caution">
    <text evidence="4">The sequence shown here is derived from an EMBL/GenBank/DDBJ whole genome shotgun (WGS) entry which is preliminary data.</text>
</comment>
<keyword evidence="2" id="KW-0472">Membrane</keyword>
<organism evidence="4 5">
    <name type="scientific">Propioniciclava flava</name>
    <dbReference type="NCBI Taxonomy" id="2072026"/>
    <lineage>
        <taxon>Bacteria</taxon>
        <taxon>Bacillati</taxon>
        <taxon>Actinomycetota</taxon>
        <taxon>Actinomycetes</taxon>
        <taxon>Propionibacteriales</taxon>
        <taxon>Propionibacteriaceae</taxon>
        <taxon>Propioniciclava</taxon>
    </lineage>
</organism>
<reference evidence="4 5" key="1">
    <citation type="submission" date="2018-01" db="EMBL/GenBank/DDBJ databases">
        <title>Lactibacter flavus gen. nov., sp. nov., a novel bacterium of the family Propionibacteriaceae isolated from raw milk and dairy products.</title>
        <authorList>
            <person name="Wenning M."/>
            <person name="Breitenwieser F."/>
            <person name="Huptas C."/>
            <person name="von Neubeck M."/>
            <person name="Busse H.-J."/>
            <person name="Scherer S."/>
        </authorList>
    </citation>
    <scope>NUCLEOTIDE SEQUENCE [LARGE SCALE GENOMIC DNA]</scope>
    <source>
        <strain evidence="4 5">VG341</strain>
    </source>
</reference>
<evidence type="ECO:0000256" key="2">
    <source>
        <dbReference type="SAM" id="Phobius"/>
    </source>
</evidence>
<evidence type="ECO:0000259" key="3">
    <source>
        <dbReference type="Pfam" id="PF08044"/>
    </source>
</evidence>